<dbReference type="PANTHER" id="PTHR13466:SF0">
    <property type="entry name" value="SMP-LTD DOMAIN-CONTAINING PROTEIN"/>
    <property type="match status" value="1"/>
</dbReference>
<dbReference type="InterPro" id="IPR057080">
    <property type="entry name" value="PH_SMPa"/>
</dbReference>
<dbReference type="GO" id="GO:0005789">
    <property type="term" value="C:endoplasmic reticulum membrane"/>
    <property type="evidence" value="ECO:0007669"/>
    <property type="project" value="UniProtKB-SubCell"/>
</dbReference>
<proteinExistence type="predicted"/>
<reference evidence="5" key="1">
    <citation type="submission" date="2013-09" db="EMBL/GenBank/DDBJ databases">
        <title>Corchorus olitorius genome sequencing.</title>
        <authorList>
            <person name="Alam M."/>
            <person name="Haque M.S."/>
            <person name="Islam M.S."/>
            <person name="Emdad E.M."/>
            <person name="Islam M.M."/>
            <person name="Ahmed B."/>
            <person name="Halim A."/>
            <person name="Hossen Q.M.M."/>
            <person name="Hossain M.Z."/>
            <person name="Ahmed R."/>
            <person name="Khan M.M."/>
            <person name="Islam R."/>
            <person name="Rashid M.M."/>
            <person name="Khan S.A."/>
            <person name="Rahman M.S."/>
            <person name="Alam M."/>
            <person name="Yahiya A.S."/>
            <person name="Khan M.S."/>
            <person name="Azam M.S."/>
            <person name="Haque T."/>
            <person name="Lashkar M.Z.H."/>
            <person name="Akhand A.I."/>
            <person name="Morshed G."/>
            <person name="Roy S."/>
            <person name="Uddin K.S."/>
            <person name="Rabeya T."/>
            <person name="Hossain A.S."/>
            <person name="Chowdhury A."/>
            <person name="Snigdha A.R."/>
            <person name="Mortoza M.S."/>
            <person name="Matin S.A."/>
            <person name="Hoque S.M.E."/>
            <person name="Islam M.K."/>
            <person name="Roy D.K."/>
            <person name="Haider R."/>
            <person name="Moosa M.M."/>
            <person name="Elias S.M."/>
            <person name="Hasan A.M."/>
            <person name="Jahan S."/>
            <person name="Shafiuddin M."/>
            <person name="Mahmood N."/>
            <person name="Shommy N.S."/>
        </authorList>
    </citation>
    <scope>NUCLEOTIDE SEQUENCE [LARGE SCALE GENOMIC DNA]</scope>
    <source>
        <strain evidence="5">cv. O-4</strain>
    </source>
</reference>
<feature type="domain" description="SMP" evidence="3">
    <location>
        <begin position="59"/>
        <end position="177"/>
    </location>
</feature>
<evidence type="ECO:0000256" key="2">
    <source>
        <dbReference type="SAM" id="Phobius"/>
    </source>
</evidence>
<evidence type="ECO:0000259" key="3">
    <source>
        <dbReference type="Pfam" id="PF23065"/>
    </source>
</evidence>
<name>A0A1R3IJ55_9ROSI</name>
<keyword evidence="5" id="KW-1185">Reference proteome</keyword>
<dbReference type="PANTHER" id="PTHR13466">
    <property type="entry name" value="TEX2 PROTEIN-RELATED"/>
    <property type="match status" value="1"/>
</dbReference>
<comment type="caution">
    <text evidence="4">The sequence shown here is derived from an EMBL/GenBank/DDBJ whole genome shotgun (WGS) entry which is preliminary data.</text>
</comment>
<keyword evidence="2" id="KW-0472">Membrane</keyword>
<dbReference type="Pfam" id="PF23065">
    <property type="entry name" value="PH_SMPa"/>
    <property type="match status" value="1"/>
</dbReference>
<dbReference type="AlphaFoldDB" id="A0A1R3IJ55"/>
<dbReference type="GO" id="GO:0008289">
    <property type="term" value="F:lipid binding"/>
    <property type="evidence" value="ECO:0007669"/>
    <property type="project" value="TreeGrafter"/>
</dbReference>
<accession>A0A1R3IJ55</accession>
<protein>
    <recommendedName>
        <fullName evidence="3">SMP domain-containing protein</fullName>
    </recommendedName>
</protein>
<dbReference type="SUPFAM" id="SSF50729">
    <property type="entry name" value="PH domain-like"/>
    <property type="match status" value="1"/>
</dbReference>
<keyword evidence="2" id="KW-0812">Transmembrane</keyword>
<dbReference type="Gene3D" id="2.30.29.30">
    <property type="entry name" value="Pleckstrin-homology domain (PH domain)/Phosphotyrosine-binding domain (PTB)"/>
    <property type="match status" value="1"/>
</dbReference>
<dbReference type="EMBL" id="AWUE01018098">
    <property type="protein sequence ID" value="OMO82622.1"/>
    <property type="molecule type" value="Genomic_DNA"/>
</dbReference>
<evidence type="ECO:0000256" key="1">
    <source>
        <dbReference type="ARBA" id="ARBA00004586"/>
    </source>
</evidence>
<dbReference type="Proteomes" id="UP000187203">
    <property type="component" value="Unassembled WGS sequence"/>
</dbReference>
<sequence>MLSVFVFGFLIGVLAILGVEVWAVLYVVKRLNQKIKKLESDAAAQQPQDKQPLLDFSHNKQGVVWVLESEKIPPREQPKRKKELMLEVSPARIHARIKDKTLILTHSDACTTIPLKGCLIEAVSATNLPSRKWAKRFPIKVESKTSPLYNGSKIIYLYLETSWEKESWCKALRLASCENKEKLNWVSKLNVDFRAYLASLNAVLPVKREKLMRSSMHSKI</sequence>
<dbReference type="InterPro" id="IPR011993">
    <property type="entry name" value="PH-like_dom_sf"/>
</dbReference>
<dbReference type="STRING" id="93759.A0A1R3IJ55"/>
<evidence type="ECO:0000313" key="4">
    <source>
        <dbReference type="EMBL" id="OMO82622.1"/>
    </source>
</evidence>
<feature type="transmembrane region" description="Helical" evidence="2">
    <location>
        <begin position="6"/>
        <end position="28"/>
    </location>
</feature>
<organism evidence="4 5">
    <name type="scientific">Corchorus olitorius</name>
    <dbReference type="NCBI Taxonomy" id="93759"/>
    <lineage>
        <taxon>Eukaryota</taxon>
        <taxon>Viridiplantae</taxon>
        <taxon>Streptophyta</taxon>
        <taxon>Embryophyta</taxon>
        <taxon>Tracheophyta</taxon>
        <taxon>Spermatophyta</taxon>
        <taxon>Magnoliopsida</taxon>
        <taxon>eudicotyledons</taxon>
        <taxon>Gunneridae</taxon>
        <taxon>Pentapetalae</taxon>
        <taxon>rosids</taxon>
        <taxon>malvids</taxon>
        <taxon>Malvales</taxon>
        <taxon>Malvaceae</taxon>
        <taxon>Grewioideae</taxon>
        <taxon>Apeibeae</taxon>
        <taxon>Corchorus</taxon>
    </lineage>
</organism>
<comment type="subcellular location">
    <subcellularLocation>
        <location evidence="1">Endoplasmic reticulum membrane</location>
    </subcellularLocation>
</comment>
<dbReference type="OrthoDB" id="26740at2759"/>
<gene>
    <name evidence="4" type="ORF">COLO4_22900</name>
</gene>
<keyword evidence="2" id="KW-1133">Transmembrane helix</keyword>
<evidence type="ECO:0000313" key="5">
    <source>
        <dbReference type="Proteomes" id="UP000187203"/>
    </source>
</evidence>